<sequence>RVQAAYITPPRTMEQLQRLLWTSFGRVHHWWCGVRPFCYTSCGGGGPWTNGQHLQDCCTAPHCAGLLWHACCSGEPEAAGLLTHAWDVAGMRATVRQCVPGRLSPTSLRTESSQGGSIDGSWAT</sequence>
<dbReference type="AlphaFoldDB" id="A0A9N7UZU1"/>
<dbReference type="EMBL" id="CADEAL010002909">
    <property type="protein sequence ID" value="CAB1442736.1"/>
    <property type="molecule type" value="Genomic_DNA"/>
</dbReference>
<feature type="region of interest" description="Disordered" evidence="1">
    <location>
        <begin position="104"/>
        <end position="124"/>
    </location>
</feature>
<comment type="caution">
    <text evidence="2">The sequence shown here is derived from an EMBL/GenBank/DDBJ whole genome shotgun (WGS) entry which is preliminary data.</text>
</comment>
<proteinExistence type="predicted"/>
<dbReference type="Proteomes" id="UP001153269">
    <property type="component" value="Unassembled WGS sequence"/>
</dbReference>
<accession>A0A9N7UZU1</accession>
<organism evidence="2 3">
    <name type="scientific">Pleuronectes platessa</name>
    <name type="common">European plaice</name>
    <dbReference type="NCBI Taxonomy" id="8262"/>
    <lineage>
        <taxon>Eukaryota</taxon>
        <taxon>Metazoa</taxon>
        <taxon>Chordata</taxon>
        <taxon>Craniata</taxon>
        <taxon>Vertebrata</taxon>
        <taxon>Euteleostomi</taxon>
        <taxon>Actinopterygii</taxon>
        <taxon>Neopterygii</taxon>
        <taxon>Teleostei</taxon>
        <taxon>Neoteleostei</taxon>
        <taxon>Acanthomorphata</taxon>
        <taxon>Carangaria</taxon>
        <taxon>Pleuronectiformes</taxon>
        <taxon>Pleuronectoidei</taxon>
        <taxon>Pleuronectidae</taxon>
        <taxon>Pleuronectes</taxon>
    </lineage>
</organism>
<protein>
    <submittedName>
        <fullName evidence="2">Uncharacterized protein</fullName>
    </submittedName>
</protein>
<feature type="compositionally biased region" description="Polar residues" evidence="1">
    <location>
        <begin position="104"/>
        <end position="116"/>
    </location>
</feature>
<keyword evidence="3" id="KW-1185">Reference proteome</keyword>
<evidence type="ECO:0000313" key="3">
    <source>
        <dbReference type="Proteomes" id="UP001153269"/>
    </source>
</evidence>
<gene>
    <name evidence="2" type="ORF">PLEPLA_LOCUS30455</name>
</gene>
<evidence type="ECO:0000256" key="1">
    <source>
        <dbReference type="SAM" id="MobiDB-lite"/>
    </source>
</evidence>
<name>A0A9N7UZU1_PLEPL</name>
<reference evidence="2" key="1">
    <citation type="submission" date="2020-03" db="EMBL/GenBank/DDBJ databases">
        <authorList>
            <person name="Weist P."/>
        </authorList>
    </citation>
    <scope>NUCLEOTIDE SEQUENCE</scope>
</reference>
<feature type="non-terminal residue" evidence="2">
    <location>
        <position position="124"/>
    </location>
</feature>
<evidence type="ECO:0000313" key="2">
    <source>
        <dbReference type="EMBL" id="CAB1442736.1"/>
    </source>
</evidence>